<evidence type="ECO:0000313" key="3">
    <source>
        <dbReference type="Proteomes" id="UP000233837"/>
    </source>
</evidence>
<dbReference type="InterPro" id="IPR000477">
    <property type="entry name" value="RT_dom"/>
</dbReference>
<feature type="domain" description="Reverse transcriptase" evidence="1">
    <location>
        <begin position="488"/>
        <end position="760"/>
    </location>
</feature>
<dbReference type="SUPFAM" id="SSF56672">
    <property type="entry name" value="DNA/RNA polymerases"/>
    <property type="match status" value="1"/>
</dbReference>
<gene>
    <name evidence="2" type="ORF">MA16_Dca020921</name>
</gene>
<name>A0A2I0VN50_9ASPA</name>
<dbReference type="PROSITE" id="PS50878">
    <property type="entry name" value="RT_POL"/>
    <property type="match status" value="1"/>
</dbReference>
<evidence type="ECO:0000313" key="2">
    <source>
        <dbReference type="EMBL" id="PKU64842.1"/>
    </source>
</evidence>
<proteinExistence type="predicted"/>
<dbReference type="InterPro" id="IPR026960">
    <property type="entry name" value="RVT-Znf"/>
</dbReference>
<dbReference type="PANTHER" id="PTHR33116">
    <property type="entry name" value="REVERSE TRANSCRIPTASE ZINC-BINDING DOMAIN-CONTAINING PROTEIN-RELATED-RELATED"/>
    <property type="match status" value="1"/>
</dbReference>
<sequence length="1198" mass="135402">MTLPKICCWNVRGFTSSDRVLTCKRLIAAHHIDFLCILEAKISSTHLNDQWFFHTHMVFSNEESYDNFNFSNPGRIWLKWNSDVITFTPSFRSSQLIHGVIQTGDSEKFWISVVYAANSLEERKSLWSDLESIAANINSPWIIMGDFNCFKDANDKMGGAPPHFSQLGELNNWYSSSGTFDLASTGLHYTWFNQRASDPVHVKLDRMMVNQQWLDLYPKSFYKVEPPGTSDHSPILLNSGSAYSISGRFQFKDYWTNMEGYWSELIAAFSVHFGGSPICNLYGKLRLLKSSLKKKEWADSSFIKCKISAVEQRQSHLLSHINANPLDPFLNAQLKDINGELHNLNSAWSSWIIQRAKARWLSNGEDDLGFLYARIKSRGNHNRISELTTTDGTFSTHKEIAIAAISYFKNLYNTPTPCCPYLSNLPAGATIPPHLILPLIASVTNEEIKTVVFSGPNASSPGPDGFTFSFYKKSWEVIGLYVCNAVKHFFSMGTLPPAAKATAIALIPKHSHASNISDYRPISLCNVLYKIIAKILANRLKEVFPFIIHKSQSGFISNRIASDNIVLAADILRTFNAVKAKKIFCAKLDIKKAFDTVSRDFLIQRLFLKGFPEQFINWIKGCILDTPFSVNINGSLEGFFKSSSGLRQGCSLSPLLFTVVMDAFSCMLDEGEFKGISCGNMDFNHLLYADDVLVFGEASLLNAKTLKDALNSFAASSGLCINDSKSSVLFSTNTINAMDISTLLGFSLADQSFSYLGLPISIKNLTATHFQPLLSKLSTLLAGWKVKFLSFAGRIQYLKFTIANIIAYWIRGAILSKSCCKIIDRLCSRFLFHGSSIEKKLHLISWKKTCLPTELGGLGIPSIQSLSFGFSCSFIWRFFSQNSLTVDWLRQKYLSPFKPPSPKASKYWSFTCSTATKLKPFLKFVVTRENCSLDAIWDPWINGSTVSELLHISNSKFIAVQNFVYEGYWQLSGSMLSGISHYINSIPILQQSNGCVEWVGSGKPSFKTFRKLFFVEFEKVSWASFIWHKRFALRYSSYGWLAVCDGLKTADILRSRNIITGSTCHLCGKEDESILHMFFTCEFSFGVISALLPSLGCFLFRPSLLQSFEFFDDMQHLDRQDKNFCFLVICCSVYFLWRERNVRCFEGTSEDMNYICFKISQAIKAKTKCWKSFERLNIKFPHCFLLQHHSITDGFPGQ</sequence>
<organism evidence="2 3">
    <name type="scientific">Dendrobium catenatum</name>
    <dbReference type="NCBI Taxonomy" id="906689"/>
    <lineage>
        <taxon>Eukaryota</taxon>
        <taxon>Viridiplantae</taxon>
        <taxon>Streptophyta</taxon>
        <taxon>Embryophyta</taxon>
        <taxon>Tracheophyta</taxon>
        <taxon>Spermatophyta</taxon>
        <taxon>Magnoliopsida</taxon>
        <taxon>Liliopsida</taxon>
        <taxon>Asparagales</taxon>
        <taxon>Orchidaceae</taxon>
        <taxon>Epidendroideae</taxon>
        <taxon>Malaxideae</taxon>
        <taxon>Dendrobiinae</taxon>
        <taxon>Dendrobium</taxon>
    </lineage>
</organism>
<evidence type="ECO:0000259" key="1">
    <source>
        <dbReference type="PROSITE" id="PS50878"/>
    </source>
</evidence>
<reference evidence="2 3" key="2">
    <citation type="journal article" date="2017" name="Nature">
        <title>The Apostasia genome and the evolution of orchids.</title>
        <authorList>
            <person name="Zhang G.Q."/>
            <person name="Liu K.W."/>
            <person name="Li Z."/>
            <person name="Lohaus R."/>
            <person name="Hsiao Y.Y."/>
            <person name="Niu S.C."/>
            <person name="Wang J.Y."/>
            <person name="Lin Y.C."/>
            <person name="Xu Q."/>
            <person name="Chen L.J."/>
            <person name="Yoshida K."/>
            <person name="Fujiwara S."/>
            <person name="Wang Z.W."/>
            <person name="Zhang Y.Q."/>
            <person name="Mitsuda N."/>
            <person name="Wang M."/>
            <person name="Liu G.H."/>
            <person name="Pecoraro L."/>
            <person name="Huang H.X."/>
            <person name="Xiao X.J."/>
            <person name="Lin M."/>
            <person name="Wu X.Y."/>
            <person name="Wu W.L."/>
            <person name="Chen Y.Y."/>
            <person name="Chang S.B."/>
            <person name="Sakamoto S."/>
            <person name="Ohme-Takagi M."/>
            <person name="Yagi M."/>
            <person name="Zeng S.J."/>
            <person name="Shen C.Y."/>
            <person name="Yeh C.M."/>
            <person name="Luo Y.B."/>
            <person name="Tsai W.C."/>
            <person name="Van de Peer Y."/>
            <person name="Liu Z.J."/>
        </authorList>
    </citation>
    <scope>NUCLEOTIDE SEQUENCE [LARGE SCALE GENOMIC DNA]</scope>
    <source>
        <tissue evidence="2">The whole plant</tissue>
    </source>
</reference>
<reference evidence="2 3" key="1">
    <citation type="journal article" date="2016" name="Sci. Rep.">
        <title>The Dendrobium catenatum Lindl. genome sequence provides insights into polysaccharide synthase, floral development and adaptive evolution.</title>
        <authorList>
            <person name="Zhang G.Q."/>
            <person name="Xu Q."/>
            <person name="Bian C."/>
            <person name="Tsai W.C."/>
            <person name="Yeh C.M."/>
            <person name="Liu K.W."/>
            <person name="Yoshida K."/>
            <person name="Zhang L.S."/>
            <person name="Chang S.B."/>
            <person name="Chen F."/>
            <person name="Shi Y."/>
            <person name="Su Y.Y."/>
            <person name="Zhang Y.Q."/>
            <person name="Chen L.J."/>
            <person name="Yin Y."/>
            <person name="Lin M."/>
            <person name="Huang H."/>
            <person name="Deng H."/>
            <person name="Wang Z.W."/>
            <person name="Zhu S.L."/>
            <person name="Zhao X."/>
            <person name="Deng C."/>
            <person name="Niu S.C."/>
            <person name="Huang J."/>
            <person name="Wang M."/>
            <person name="Liu G.H."/>
            <person name="Yang H.J."/>
            <person name="Xiao X.J."/>
            <person name="Hsiao Y.Y."/>
            <person name="Wu W.L."/>
            <person name="Chen Y.Y."/>
            <person name="Mitsuda N."/>
            <person name="Ohme-Takagi M."/>
            <person name="Luo Y.B."/>
            <person name="Van de Peer Y."/>
            <person name="Liu Z.J."/>
        </authorList>
    </citation>
    <scope>NUCLEOTIDE SEQUENCE [LARGE SCALE GENOMIC DNA]</scope>
    <source>
        <tissue evidence="2">The whole plant</tissue>
    </source>
</reference>
<keyword evidence="3" id="KW-1185">Reference proteome</keyword>
<dbReference type="InterPro" id="IPR043502">
    <property type="entry name" value="DNA/RNA_pol_sf"/>
</dbReference>
<dbReference type="EMBL" id="KZ503394">
    <property type="protein sequence ID" value="PKU64842.1"/>
    <property type="molecule type" value="Genomic_DNA"/>
</dbReference>
<dbReference type="SUPFAM" id="SSF56219">
    <property type="entry name" value="DNase I-like"/>
    <property type="match status" value="1"/>
</dbReference>
<protein>
    <submittedName>
        <fullName evidence="2">Ribonuclease H protein</fullName>
    </submittedName>
</protein>
<dbReference type="GO" id="GO:0003824">
    <property type="term" value="F:catalytic activity"/>
    <property type="evidence" value="ECO:0007669"/>
    <property type="project" value="InterPro"/>
</dbReference>
<dbReference type="PANTHER" id="PTHR33116:SF78">
    <property type="entry name" value="OS12G0587133 PROTEIN"/>
    <property type="match status" value="1"/>
</dbReference>
<dbReference type="STRING" id="906689.A0A2I0VN50"/>
<accession>A0A2I0VN50</accession>
<dbReference type="CDD" id="cd01650">
    <property type="entry name" value="RT_nLTR_like"/>
    <property type="match status" value="1"/>
</dbReference>
<dbReference type="Proteomes" id="UP000233837">
    <property type="component" value="Unassembled WGS sequence"/>
</dbReference>
<dbReference type="Pfam" id="PF13966">
    <property type="entry name" value="zf-RVT"/>
    <property type="match status" value="1"/>
</dbReference>
<dbReference type="InterPro" id="IPR005135">
    <property type="entry name" value="Endo/exonuclease/phosphatase"/>
</dbReference>
<dbReference type="Pfam" id="PF03372">
    <property type="entry name" value="Exo_endo_phos"/>
    <property type="match status" value="1"/>
</dbReference>
<dbReference type="AlphaFoldDB" id="A0A2I0VN50"/>
<dbReference type="Pfam" id="PF00078">
    <property type="entry name" value="RVT_1"/>
    <property type="match status" value="1"/>
</dbReference>
<dbReference type="Gene3D" id="3.60.10.10">
    <property type="entry name" value="Endonuclease/exonuclease/phosphatase"/>
    <property type="match status" value="1"/>
</dbReference>
<dbReference type="InterPro" id="IPR036691">
    <property type="entry name" value="Endo/exonu/phosph_ase_sf"/>
</dbReference>